<dbReference type="STRING" id="930131.SAMN05216389_12111"/>
<keyword evidence="3" id="KW-1185">Reference proteome</keyword>
<accession>A0A1I0GEH5</accession>
<dbReference type="AlphaFoldDB" id="A0A1I0GEH5"/>
<dbReference type="OrthoDB" id="2366058at2"/>
<sequence>MAAEYRGDEFLYLVEIEEEDGSGSTTKTDYRPFNQTNGSNSIEADSIDLNTKDKTGSDYSNVTESLSLEGVFTENDPAIPYIKKSIRQKKLVKITTVNTRTLDTEFGKYKLDSFEQSNSNGEFATYSLEATLNGDIQVGTLTEVPEGAPDEA</sequence>
<evidence type="ECO:0000313" key="2">
    <source>
        <dbReference type="EMBL" id="SET69216.1"/>
    </source>
</evidence>
<proteinExistence type="predicted"/>
<feature type="compositionally biased region" description="Polar residues" evidence="1">
    <location>
        <begin position="22"/>
        <end position="43"/>
    </location>
</feature>
<dbReference type="EMBL" id="FOHE01000021">
    <property type="protein sequence ID" value="SET69216.1"/>
    <property type="molecule type" value="Genomic_DNA"/>
</dbReference>
<dbReference type="InterPro" id="IPR011855">
    <property type="entry name" value="Phgtail_TP901_1"/>
</dbReference>
<organism evidence="2 3">
    <name type="scientific">Oceanobacillus limi</name>
    <dbReference type="NCBI Taxonomy" id="930131"/>
    <lineage>
        <taxon>Bacteria</taxon>
        <taxon>Bacillati</taxon>
        <taxon>Bacillota</taxon>
        <taxon>Bacilli</taxon>
        <taxon>Bacillales</taxon>
        <taxon>Bacillaceae</taxon>
        <taxon>Oceanobacillus</taxon>
    </lineage>
</organism>
<dbReference type="Pfam" id="PF06199">
    <property type="entry name" value="Phage_tail_2"/>
    <property type="match status" value="1"/>
</dbReference>
<dbReference type="RefSeq" id="WP_090872033.1">
    <property type="nucleotide sequence ID" value="NZ_FOHE01000021.1"/>
</dbReference>
<dbReference type="Proteomes" id="UP000198618">
    <property type="component" value="Unassembled WGS sequence"/>
</dbReference>
<protein>
    <submittedName>
        <fullName evidence="2">Phage major tail protein, TP901-1 family</fullName>
    </submittedName>
</protein>
<feature type="region of interest" description="Disordered" evidence="1">
    <location>
        <begin position="19"/>
        <end position="45"/>
    </location>
</feature>
<gene>
    <name evidence="2" type="ORF">SAMN05216389_12111</name>
</gene>
<dbReference type="NCBIfam" id="TIGR02126">
    <property type="entry name" value="phgtail_TP901_1"/>
    <property type="match status" value="1"/>
</dbReference>
<evidence type="ECO:0000313" key="3">
    <source>
        <dbReference type="Proteomes" id="UP000198618"/>
    </source>
</evidence>
<name>A0A1I0GEH5_9BACI</name>
<reference evidence="2 3" key="1">
    <citation type="submission" date="2016-10" db="EMBL/GenBank/DDBJ databases">
        <authorList>
            <person name="de Groot N.N."/>
        </authorList>
    </citation>
    <scope>NUCLEOTIDE SEQUENCE [LARGE SCALE GENOMIC DNA]</scope>
    <source>
        <strain evidence="2 3">IBRC-M 10780</strain>
    </source>
</reference>
<evidence type="ECO:0000256" key="1">
    <source>
        <dbReference type="SAM" id="MobiDB-lite"/>
    </source>
</evidence>